<evidence type="ECO:0000313" key="2">
    <source>
        <dbReference type="Proteomes" id="UP001597227"/>
    </source>
</evidence>
<organism evidence="1 2">
    <name type="scientific">Fredinandcohnia salidurans</name>
    <dbReference type="NCBI Taxonomy" id="2595041"/>
    <lineage>
        <taxon>Bacteria</taxon>
        <taxon>Bacillati</taxon>
        <taxon>Bacillota</taxon>
        <taxon>Bacilli</taxon>
        <taxon>Bacillales</taxon>
        <taxon>Bacillaceae</taxon>
        <taxon>Fredinandcohnia</taxon>
    </lineage>
</organism>
<proteinExistence type="predicted"/>
<dbReference type="EMBL" id="JBHUEK010000004">
    <property type="protein sequence ID" value="MFD1777256.1"/>
    <property type="molecule type" value="Genomic_DNA"/>
</dbReference>
<reference evidence="2" key="1">
    <citation type="journal article" date="2019" name="Int. J. Syst. Evol. Microbiol.">
        <title>The Global Catalogue of Microorganisms (GCM) 10K type strain sequencing project: providing services to taxonomists for standard genome sequencing and annotation.</title>
        <authorList>
            <consortium name="The Broad Institute Genomics Platform"/>
            <consortium name="The Broad Institute Genome Sequencing Center for Infectious Disease"/>
            <person name="Wu L."/>
            <person name="Ma J."/>
        </authorList>
    </citation>
    <scope>NUCLEOTIDE SEQUENCE [LARGE SCALE GENOMIC DNA]</scope>
    <source>
        <strain evidence="2">CCUG 15531</strain>
    </source>
</reference>
<name>A0ABW4MH58_9BACI</name>
<dbReference type="RefSeq" id="WP_304218275.1">
    <property type="nucleotide sequence ID" value="NZ_JBHUEK010000004.1"/>
</dbReference>
<protein>
    <submittedName>
        <fullName evidence="1">Stage V sporulation protein AE</fullName>
    </submittedName>
</protein>
<dbReference type="Proteomes" id="UP001597227">
    <property type="component" value="Unassembled WGS sequence"/>
</dbReference>
<dbReference type="Pfam" id="PF14097">
    <property type="entry name" value="SpoVAE"/>
    <property type="match status" value="1"/>
</dbReference>
<keyword evidence="2" id="KW-1185">Reference proteome</keyword>
<evidence type="ECO:0000313" key="1">
    <source>
        <dbReference type="EMBL" id="MFD1777256.1"/>
    </source>
</evidence>
<comment type="caution">
    <text evidence="1">The sequence shown here is derived from an EMBL/GenBank/DDBJ whole genome shotgun (WGS) entry which is preliminary data.</text>
</comment>
<dbReference type="InterPro" id="IPR025914">
    <property type="entry name" value="SpoVAE"/>
</dbReference>
<accession>A0ABW4MH58</accession>
<gene>
    <name evidence="1" type="ORF">ACFSFW_01000</name>
</gene>
<sequence length="196" mass="21633">MDETRRRVILVTDGDEYAQKTLEYIAKEVGGRCISKSQGNPTTLTGKEMVEYILQSSHDPVFVMFDDSGYLGEGAGEHALKFVATHPNIEVLGIIAVASKTHQTEWAKVDISIDRDGNLTEYGVDKSGLREYDIGRINGDTVYCLDELDVPIIVGIGDIGKMARKDDIKMGAPITRKAVDLILERSGYDRKGNTHN</sequence>